<dbReference type="Proteomes" id="UP000747542">
    <property type="component" value="Unassembled WGS sequence"/>
</dbReference>
<dbReference type="InterPro" id="IPR036388">
    <property type="entry name" value="WH-like_DNA-bd_sf"/>
</dbReference>
<comment type="caution">
    <text evidence="6">The sequence shown here is derived from an EMBL/GenBank/DDBJ whole genome shotgun (WGS) entry which is preliminary data.</text>
</comment>
<proteinExistence type="predicted"/>
<feature type="domain" description="Fork-head" evidence="5">
    <location>
        <begin position="11"/>
        <end position="105"/>
    </location>
</feature>
<dbReference type="InterPro" id="IPR030456">
    <property type="entry name" value="TF_fork_head_CS_2"/>
</dbReference>
<dbReference type="PANTHER" id="PTHR11829:SF388">
    <property type="entry name" value="FORK HEAD DOMAIN-CONTAINING PROTEIN L1-RELATED"/>
    <property type="match status" value="1"/>
</dbReference>
<dbReference type="PANTHER" id="PTHR11829">
    <property type="entry name" value="FORKHEAD BOX PROTEIN"/>
    <property type="match status" value="1"/>
</dbReference>
<dbReference type="GO" id="GO:0030154">
    <property type="term" value="P:cell differentiation"/>
    <property type="evidence" value="ECO:0007669"/>
    <property type="project" value="TreeGrafter"/>
</dbReference>
<dbReference type="AlphaFoldDB" id="A0A8J5NAB7"/>
<dbReference type="GO" id="GO:0009653">
    <property type="term" value="P:anatomical structure morphogenesis"/>
    <property type="evidence" value="ECO:0007669"/>
    <property type="project" value="TreeGrafter"/>
</dbReference>
<feature type="compositionally biased region" description="Polar residues" evidence="4">
    <location>
        <begin position="109"/>
        <end position="125"/>
    </location>
</feature>
<keyword evidence="7" id="KW-1185">Reference proteome</keyword>
<dbReference type="InterPro" id="IPR036390">
    <property type="entry name" value="WH_DNA-bd_sf"/>
</dbReference>
<reference evidence="6" key="1">
    <citation type="journal article" date="2021" name="Sci. Adv.">
        <title>The American lobster genome reveals insights on longevity, neural, and immune adaptations.</title>
        <authorList>
            <person name="Polinski J.M."/>
            <person name="Zimin A.V."/>
            <person name="Clark K.F."/>
            <person name="Kohn A.B."/>
            <person name="Sadowski N."/>
            <person name="Timp W."/>
            <person name="Ptitsyn A."/>
            <person name="Khanna P."/>
            <person name="Romanova D.Y."/>
            <person name="Williams P."/>
            <person name="Greenwood S.J."/>
            <person name="Moroz L.L."/>
            <person name="Walt D.R."/>
            <person name="Bodnar A.G."/>
        </authorList>
    </citation>
    <scope>NUCLEOTIDE SEQUENCE</scope>
    <source>
        <strain evidence="6">GMGI-L3</strain>
    </source>
</reference>
<dbReference type="EMBL" id="JAHLQT010004633">
    <property type="protein sequence ID" value="KAG7175809.1"/>
    <property type="molecule type" value="Genomic_DNA"/>
</dbReference>
<dbReference type="InterPro" id="IPR050211">
    <property type="entry name" value="FOX_domain-containing"/>
</dbReference>
<accession>A0A8J5NAB7</accession>
<evidence type="ECO:0000259" key="5">
    <source>
        <dbReference type="PROSITE" id="PS50039"/>
    </source>
</evidence>
<sequence length="376" mass="43001">MSVKQRPLHQKPPFSYIALIAMAIRSAPEQKVTLAGIYRFIMDRFPYYRHNRQGWQNSIRHNLSLNDCFIKVPRDKGRPGKGSYWALDPGCSDMFENGNYRRRKRRPRQPSSTTGSLKTTQDATENTVKIILQQEEHKIKCNMDSTDNLPSRSGDTLHSATVHVSSPTSVCSDNQLQESDHQSSVRTITGISKNFIIPQKPNFLQNAHKFAKEILGDKTKMEATPGHAFKHLGIISHTNKEYEIYKYPFENPGRTADPRDQFPSSWSLLQHLPHLLPQQQVRPDLLMPKIIDVKANTPHTKDDCGLQDYSKHYPELIKLTMDFSDTQMVNDKHNLTTTHLSHNVREPNVQVNDVTVHDLHNSSSRGCSFLIENLIS</sequence>
<dbReference type="Pfam" id="PF00250">
    <property type="entry name" value="Forkhead"/>
    <property type="match status" value="1"/>
</dbReference>
<evidence type="ECO:0000256" key="4">
    <source>
        <dbReference type="SAM" id="MobiDB-lite"/>
    </source>
</evidence>
<evidence type="ECO:0000313" key="7">
    <source>
        <dbReference type="Proteomes" id="UP000747542"/>
    </source>
</evidence>
<name>A0A8J5NAB7_HOMAM</name>
<dbReference type="CDD" id="cd20027">
    <property type="entry name" value="FH_FOXL1"/>
    <property type="match status" value="1"/>
</dbReference>
<evidence type="ECO:0000313" key="6">
    <source>
        <dbReference type="EMBL" id="KAG7175809.1"/>
    </source>
</evidence>
<dbReference type="PROSITE" id="PS50039">
    <property type="entry name" value="FORK_HEAD_3"/>
    <property type="match status" value="1"/>
</dbReference>
<evidence type="ECO:0000256" key="3">
    <source>
        <dbReference type="PROSITE-ProRule" id="PRU00089"/>
    </source>
</evidence>
<evidence type="ECO:0000256" key="2">
    <source>
        <dbReference type="ARBA" id="ARBA00023242"/>
    </source>
</evidence>
<evidence type="ECO:0000256" key="1">
    <source>
        <dbReference type="ARBA" id="ARBA00023125"/>
    </source>
</evidence>
<comment type="subcellular location">
    <subcellularLocation>
        <location evidence="3">Nucleus</location>
    </subcellularLocation>
</comment>
<dbReference type="InterPro" id="IPR047514">
    <property type="entry name" value="FH_FOXL1"/>
</dbReference>
<keyword evidence="1 3" id="KW-0238">DNA-binding</keyword>
<feature type="DNA-binding region" description="Fork-head" evidence="3">
    <location>
        <begin position="11"/>
        <end position="105"/>
    </location>
</feature>
<gene>
    <name evidence="6" type="primary">Foxl1-L</name>
    <name evidence="6" type="ORF">Hamer_G009829</name>
</gene>
<dbReference type="FunFam" id="1.10.10.10:FF:001472">
    <property type="entry name" value="Forkhead domain protein 1"/>
    <property type="match status" value="1"/>
</dbReference>
<dbReference type="Gene3D" id="1.10.10.10">
    <property type="entry name" value="Winged helix-like DNA-binding domain superfamily/Winged helix DNA-binding domain"/>
    <property type="match status" value="1"/>
</dbReference>
<dbReference type="SUPFAM" id="SSF46785">
    <property type="entry name" value="Winged helix' DNA-binding domain"/>
    <property type="match status" value="1"/>
</dbReference>
<keyword evidence="2 3" id="KW-0539">Nucleus</keyword>
<dbReference type="InterPro" id="IPR001766">
    <property type="entry name" value="Fork_head_dom"/>
</dbReference>
<dbReference type="SMART" id="SM00339">
    <property type="entry name" value="FH"/>
    <property type="match status" value="1"/>
</dbReference>
<dbReference type="GO" id="GO:0005634">
    <property type="term" value="C:nucleus"/>
    <property type="evidence" value="ECO:0007669"/>
    <property type="project" value="UniProtKB-SubCell"/>
</dbReference>
<dbReference type="PRINTS" id="PR00053">
    <property type="entry name" value="FORKHEAD"/>
</dbReference>
<dbReference type="PROSITE" id="PS00658">
    <property type="entry name" value="FORK_HEAD_2"/>
    <property type="match status" value="1"/>
</dbReference>
<organism evidence="6 7">
    <name type="scientific">Homarus americanus</name>
    <name type="common">American lobster</name>
    <dbReference type="NCBI Taxonomy" id="6706"/>
    <lineage>
        <taxon>Eukaryota</taxon>
        <taxon>Metazoa</taxon>
        <taxon>Ecdysozoa</taxon>
        <taxon>Arthropoda</taxon>
        <taxon>Crustacea</taxon>
        <taxon>Multicrustacea</taxon>
        <taxon>Malacostraca</taxon>
        <taxon>Eumalacostraca</taxon>
        <taxon>Eucarida</taxon>
        <taxon>Decapoda</taxon>
        <taxon>Pleocyemata</taxon>
        <taxon>Astacidea</taxon>
        <taxon>Nephropoidea</taxon>
        <taxon>Nephropidae</taxon>
        <taxon>Homarus</taxon>
    </lineage>
</organism>
<dbReference type="GO" id="GO:0000981">
    <property type="term" value="F:DNA-binding transcription factor activity, RNA polymerase II-specific"/>
    <property type="evidence" value="ECO:0007669"/>
    <property type="project" value="TreeGrafter"/>
</dbReference>
<dbReference type="PROSITE" id="PS00657">
    <property type="entry name" value="FORK_HEAD_1"/>
    <property type="match status" value="1"/>
</dbReference>
<protein>
    <submittedName>
        <fullName evidence="6">Forkhead box protein L1-like</fullName>
    </submittedName>
</protein>
<dbReference type="GO" id="GO:0000978">
    <property type="term" value="F:RNA polymerase II cis-regulatory region sequence-specific DNA binding"/>
    <property type="evidence" value="ECO:0007669"/>
    <property type="project" value="TreeGrafter"/>
</dbReference>
<feature type="region of interest" description="Disordered" evidence="4">
    <location>
        <begin position="97"/>
        <end position="125"/>
    </location>
</feature>
<dbReference type="InterPro" id="IPR018122">
    <property type="entry name" value="TF_fork_head_CS_1"/>
</dbReference>